<organism evidence="2 3">
    <name type="scientific">Aurantimonas endophytica</name>
    <dbReference type="NCBI Taxonomy" id="1522175"/>
    <lineage>
        <taxon>Bacteria</taxon>
        <taxon>Pseudomonadati</taxon>
        <taxon>Pseudomonadota</taxon>
        <taxon>Alphaproteobacteria</taxon>
        <taxon>Hyphomicrobiales</taxon>
        <taxon>Aurantimonadaceae</taxon>
        <taxon>Aurantimonas</taxon>
    </lineage>
</organism>
<reference evidence="2 3" key="1">
    <citation type="submission" date="2020-08" db="EMBL/GenBank/DDBJ databases">
        <title>Genomic Encyclopedia of Type Strains, Phase IV (KMG-IV): sequencing the most valuable type-strain genomes for metagenomic binning, comparative biology and taxonomic classification.</title>
        <authorList>
            <person name="Goeker M."/>
        </authorList>
    </citation>
    <scope>NUCLEOTIDE SEQUENCE [LARGE SCALE GENOMIC DNA]</scope>
    <source>
        <strain evidence="2 3">DSM 103570</strain>
    </source>
</reference>
<feature type="region of interest" description="Disordered" evidence="1">
    <location>
        <begin position="1"/>
        <end position="21"/>
    </location>
</feature>
<protein>
    <submittedName>
        <fullName evidence="2">Uncharacterized protein</fullName>
    </submittedName>
</protein>
<proteinExistence type="predicted"/>
<name>A0A7W6HCF3_9HYPH</name>
<dbReference type="Proteomes" id="UP000588647">
    <property type="component" value="Unassembled WGS sequence"/>
</dbReference>
<dbReference type="RefSeq" id="WP_183207166.1">
    <property type="nucleotide sequence ID" value="NZ_JAAAMM010000002.1"/>
</dbReference>
<sequence length="109" mass="11176">MGAAGHVLTRFNRGDGKTPATPGLSMALRLFSFGERDPGIAAAAVSIFGWRRGEIALRGALAGSVPSAVSPELVSRIQISLLDEGRELSAQLGGPYETAGIASGTEPDP</sequence>
<accession>A0A7W6HCF3</accession>
<evidence type="ECO:0000256" key="1">
    <source>
        <dbReference type="SAM" id="MobiDB-lite"/>
    </source>
</evidence>
<keyword evidence="3" id="KW-1185">Reference proteome</keyword>
<gene>
    <name evidence="2" type="ORF">GGR03_001676</name>
</gene>
<dbReference type="AlphaFoldDB" id="A0A7W6HCF3"/>
<dbReference type="EMBL" id="JACIEM010000002">
    <property type="protein sequence ID" value="MBB4002601.1"/>
    <property type="molecule type" value="Genomic_DNA"/>
</dbReference>
<evidence type="ECO:0000313" key="3">
    <source>
        <dbReference type="Proteomes" id="UP000588647"/>
    </source>
</evidence>
<evidence type="ECO:0000313" key="2">
    <source>
        <dbReference type="EMBL" id="MBB4002601.1"/>
    </source>
</evidence>
<comment type="caution">
    <text evidence="2">The sequence shown here is derived from an EMBL/GenBank/DDBJ whole genome shotgun (WGS) entry which is preliminary data.</text>
</comment>